<dbReference type="InterPro" id="IPR006047">
    <property type="entry name" value="GH13_cat_dom"/>
</dbReference>
<dbReference type="InterPro" id="IPR014756">
    <property type="entry name" value="Ig_E-set"/>
</dbReference>
<dbReference type="EMBL" id="VFOK01000001">
    <property type="protein sequence ID" value="TQL34459.1"/>
    <property type="molecule type" value="Genomic_DNA"/>
</dbReference>
<evidence type="ECO:0000256" key="3">
    <source>
        <dbReference type="ARBA" id="ARBA00012541"/>
    </source>
</evidence>
<dbReference type="GO" id="GO:0043169">
    <property type="term" value="F:cation binding"/>
    <property type="evidence" value="ECO:0007669"/>
    <property type="project" value="InterPro"/>
</dbReference>
<dbReference type="Gene3D" id="2.60.40.10">
    <property type="entry name" value="Immunoglobulins"/>
    <property type="match status" value="1"/>
</dbReference>
<accession>A0A542XF55</accession>
<sequence>MSQNPGETSAASTRPGMGATTYDGGTTFRVWAPFAQDVSVVGDFTGWDERPVPLQREDGGRWSVDVPGVTSGAEYKFRLTGAGGQQLSKIDPYARRVTSSVGNGVVYDHAEFDWQGDDFAAPPMDDLVIYELHIGSFFTEDPNRPGTFALAFSKFDHLVALGVSAVHVMPIMEFAGDRSWGYNPAHIFAVESVYGGPDALKTFVREAHRRGIAVILDVVYNHLGPSDLDLWQFDGWSENGKGGIYFFNDDRSSTPWGDTRPDYGRAEVRQFIFDNAQSWLRDFHVDGLRWDMTPYIRSVDGGGRDLPEGWSLMHDVNSALQQQFSDVVFIAEDMQRKPEITRGDGAGFHTQWDGAFVHPVRSAMKALDDGSRSMGSLAEAVTTRYNDDAFQRVVYTESHDEVANGKARLPEEIDGNDPRAWHARKRSTLGAALALTSPGVPMLFQGQEFLEDEWFRDDVPLEWSLKETYHGIERLYADLIRLRRNASGASAGLRGQQTAVTLLDDQAKLMAYVRRAQGGPGDDVLVVVNASAQERRDVVVPVPAGGRWRLLVNSDAKIYSDDYGDLGSDADAFEENGQTRVRVSIAPYSVLVYGLAG</sequence>
<evidence type="ECO:0000313" key="7">
    <source>
        <dbReference type="EMBL" id="TQL34459.1"/>
    </source>
</evidence>
<feature type="domain" description="Glycosyl hydrolase family 13 catalytic" evidence="6">
    <location>
        <begin position="131"/>
        <end position="483"/>
    </location>
</feature>
<dbReference type="CDD" id="cd02855">
    <property type="entry name" value="E_set_GBE_prok_N"/>
    <property type="match status" value="1"/>
</dbReference>
<dbReference type="Gene3D" id="2.60.40.1180">
    <property type="entry name" value="Golgi alpha-mannosidase II"/>
    <property type="match status" value="1"/>
</dbReference>
<protein>
    <recommendedName>
        <fullName evidence="3">1,4-alpha-glucan branching enzyme</fullName>
        <ecNumber evidence="3">2.4.1.18</ecNumber>
    </recommendedName>
</protein>
<dbReference type="Pfam" id="PF00128">
    <property type="entry name" value="Alpha-amylase"/>
    <property type="match status" value="2"/>
</dbReference>
<dbReference type="PIRSF" id="PIRSF000463">
    <property type="entry name" value="GlgB"/>
    <property type="match status" value="1"/>
</dbReference>
<dbReference type="Proteomes" id="UP000318336">
    <property type="component" value="Unassembled WGS sequence"/>
</dbReference>
<dbReference type="SUPFAM" id="SSF51011">
    <property type="entry name" value="Glycosyl hydrolase domain"/>
    <property type="match status" value="1"/>
</dbReference>
<reference evidence="7 8" key="1">
    <citation type="submission" date="2019-06" db="EMBL/GenBank/DDBJ databases">
        <title>Sequencing the genomes of 1000 actinobacteria strains.</title>
        <authorList>
            <person name="Klenk H.-P."/>
        </authorList>
    </citation>
    <scope>NUCLEOTIDE SEQUENCE [LARGE SCALE GENOMIC DNA]</scope>
    <source>
        <strain evidence="7 8">DSM 24617</strain>
    </source>
</reference>
<evidence type="ECO:0000256" key="4">
    <source>
        <dbReference type="ARBA" id="ARBA00022679"/>
    </source>
</evidence>
<keyword evidence="8" id="KW-1185">Reference proteome</keyword>
<dbReference type="InterPro" id="IPR006048">
    <property type="entry name" value="A-amylase/branching_C"/>
</dbReference>
<dbReference type="Gene3D" id="3.20.20.80">
    <property type="entry name" value="Glycosidases"/>
    <property type="match status" value="1"/>
</dbReference>
<feature type="active site" description="Proton donor" evidence="5">
    <location>
        <position position="332"/>
    </location>
</feature>
<dbReference type="InterPro" id="IPR013780">
    <property type="entry name" value="Glyco_hydro_b"/>
</dbReference>
<dbReference type="SUPFAM" id="SSF51445">
    <property type="entry name" value="(Trans)glycosidases"/>
    <property type="match status" value="1"/>
</dbReference>
<dbReference type="GO" id="GO:0003844">
    <property type="term" value="F:1,4-alpha-glucan branching enzyme activity"/>
    <property type="evidence" value="ECO:0007669"/>
    <property type="project" value="UniProtKB-EC"/>
</dbReference>
<dbReference type="InterPro" id="IPR013783">
    <property type="entry name" value="Ig-like_fold"/>
</dbReference>
<dbReference type="CDD" id="cd11325">
    <property type="entry name" value="AmyAc_GTHase"/>
    <property type="match status" value="1"/>
</dbReference>
<organism evidence="7 8">
    <name type="scientific">Barrientosiimonas humi</name>
    <dbReference type="NCBI Taxonomy" id="999931"/>
    <lineage>
        <taxon>Bacteria</taxon>
        <taxon>Bacillati</taxon>
        <taxon>Actinomycetota</taxon>
        <taxon>Actinomycetes</taxon>
        <taxon>Micrococcales</taxon>
        <taxon>Dermacoccaceae</taxon>
        <taxon>Barrientosiimonas</taxon>
    </lineage>
</organism>
<evidence type="ECO:0000313" key="8">
    <source>
        <dbReference type="Proteomes" id="UP000318336"/>
    </source>
</evidence>
<name>A0A542XF55_9MICO</name>
<evidence type="ECO:0000256" key="2">
    <source>
        <dbReference type="ARBA" id="ARBA00009000"/>
    </source>
</evidence>
<dbReference type="InterPro" id="IPR004193">
    <property type="entry name" value="Glyco_hydro_13_N"/>
</dbReference>
<dbReference type="GO" id="GO:0004553">
    <property type="term" value="F:hydrolase activity, hydrolyzing O-glycosyl compounds"/>
    <property type="evidence" value="ECO:0007669"/>
    <property type="project" value="InterPro"/>
</dbReference>
<dbReference type="PANTHER" id="PTHR43651">
    <property type="entry name" value="1,4-ALPHA-GLUCAN-BRANCHING ENZYME"/>
    <property type="match status" value="1"/>
</dbReference>
<dbReference type="Pfam" id="PF02806">
    <property type="entry name" value="Alpha-amylase_C"/>
    <property type="match status" value="1"/>
</dbReference>
<comment type="similarity">
    <text evidence="2">Belongs to the glycosyl hydrolase 13 family. GlgB subfamily.</text>
</comment>
<dbReference type="GO" id="GO:0005978">
    <property type="term" value="P:glycogen biosynthetic process"/>
    <property type="evidence" value="ECO:0007669"/>
    <property type="project" value="InterPro"/>
</dbReference>
<evidence type="ECO:0000256" key="5">
    <source>
        <dbReference type="PIRSR" id="PIRSR000463-1"/>
    </source>
</evidence>
<gene>
    <name evidence="7" type="ORF">FB554_2630</name>
</gene>
<comment type="catalytic activity">
    <reaction evidence="1">
        <text>Transfers a segment of a (1-&gt;4)-alpha-D-glucan chain to a primary hydroxy group in a similar glucan chain.</text>
        <dbReference type="EC" id="2.4.1.18"/>
    </reaction>
</comment>
<dbReference type="RefSeq" id="WP_236022398.1">
    <property type="nucleotide sequence ID" value="NZ_CAJTBP010000001.1"/>
</dbReference>
<dbReference type="Pfam" id="PF02922">
    <property type="entry name" value="CBM_48"/>
    <property type="match status" value="1"/>
</dbReference>
<dbReference type="SUPFAM" id="SSF81296">
    <property type="entry name" value="E set domains"/>
    <property type="match status" value="1"/>
</dbReference>
<evidence type="ECO:0000259" key="6">
    <source>
        <dbReference type="SMART" id="SM00642"/>
    </source>
</evidence>
<dbReference type="InterPro" id="IPR017853">
    <property type="entry name" value="GH"/>
</dbReference>
<evidence type="ECO:0000256" key="1">
    <source>
        <dbReference type="ARBA" id="ARBA00000826"/>
    </source>
</evidence>
<dbReference type="SMART" id="SM00642">
    <property type="entry name" value="Aamy"/>
    <property type="match status" value="1"/>
</dbReference>
<feature type="active site" description="Nucleophile" evidence="5">
    <location>
        <position position="291"/>
    </location>
</feature>
<dbReference type="AlphaFoldDB" id="A0A542XF55"/>
<comment type="caution">
    <text evidence="7">The sequence shown here is derived from an EMBL/GenBank/DDBJ whole genome shotgun (WGS) entry which is preliminary data.</text>
</comment>
<dbReference type="InterPro" id="IPR037439">
    <property type="entry name" value="Branching_enzy"/>
</dbReference>
<dbReference type="PANTHER" id="PTHR43651:SF11">
    <property type="entry name" value="MALTO-OLIGOSYLTREHALOSE TREHALOHYDROLASE"/>
    <property type="match status" value="1"/>
</dbReference>
<dbReference type="EC" id="2.4.1.18" evidence="3"/>
<proteinExistence type="inferred from homology"/>
<dbReference type="InterPro" id="IPR044143">
    <property type="entry name" value="GlgB_N_E_set_prok"/>
</dbReference>
<keyword evidence="4" id="KW-0808">Transferase</keyword>